<keyword evidence="1" id="KW-0813">Transport</keyword>
<dbReference type="GO" id="GO:0022857">
    <property type="term" value="F:transmembrane transporter activity"/>
    <property type="evidence" value="ECO:0007669"/>
    <property type="project" value="UniProtKB-ARBA"/>
</dbReference>
<sequence>MIKIHDLRKTYFTGRVSVEALRGISFHVKSGEFAAIMGPSGSGKSTLMNLLGLLDRPTGGSYLLDNVETAGMNEKELAKVRNRKIGFVFQTFNLLPRLTAQKNVELPLIYGGVSSGNRAKKAALALERVGLSDRKHHYPNELSGGQNQRVAIARALVNHPAVILADEPTGALDTRTGEEIMAIFQELHREGATIVLVTHEADIARHAQRILRFRDGLLVHDEAVENPVQARTGTSDQPAEGA</sequence>
<organism evidence="5 6">
    <name type="scientific">Formimonas warabiya</name>
    <dbReference type="NCBI Taxonomy" id="1761012"/>
    <lineage>
        <taxon>Bacteria</taxon>
        <taxon>Bacillati</taxon>
        <taxon>Bacillota</taxon>
        <taxon>Clostridia</taxon>
        <taxon>Eubacteriales</taxon>
        <taxon>Peptococcaceae</taxon>
        <taxon>Candidatus Formimonas</taxon>
    </lineage>
</organism>
<dbReference type="KEGG" id="fwa:DCMF_00340"/>
<evidence type="ECO:0000256" key="2">
    <source>
        <dbReference type="ARBA" id="ARBA00022741"/>
    </source>
</evidence>
<dbReference type="GO" id="GO:0016887">
    <property type="term" value="F:ATP hydrolysis activity"/>
    <property type="evidence" value="ECO:0007669"/>
    <property type="project" value="InterPro"/>
</dbReference>
<dbReference type="OrthoDB" id="9810992at2"/>
<dbReference type="PANTHER" id="PTHR24220:SF86">
    <property type="entry name" value="ABC TRANSPORTER ABCH.1"/>
    <property type="match status" value="1"/>
</dbReference>
<accession>A0A3G1KM23</accession>
<dbReference type="EMBL" id="CP017634">
    <property type="protein sequence ID" value="ATW23449.1"/>
    <property type="molecule type" value="Genomic_DNA"/>
</dbReference>
<dbReference type="InterPro" id="IPR003439">
    <property type="entry name" value="ABC_transporter-like_ATP-bd"/>
</dbReference>
<dbReference type="PANTHER" id="PTHR24220">
    <property type="entry name" value="IMPORT ATP-BINDING PROTEIN"/>
    <property type="match status" value="1"/>
</dbReference>
<dbReference type="AlphaFoldDB" id="A0A3G1KM23"/>
<evidence type="ECO:0000313" key="6">
    <source>
        <dbReference type="Proteomes" id="UP000323521"/>
    </source>
</evidence>
<dbReference type="CDD" id="cd03255">
    <property type="entry name" value="ABC_MJ0796_LolCDE_FtsE"/>
    <property type="match status" value="1"/>
</dbReference>
<dbReference type="RefSeq" id="WP_148132589.1">
    <property type="nucleotide sequence ID" value="NZ_CP017634.1"/>
</dbReference>
<feature type="domain" description="ABC transporter" evidence="4">
    <location>
        <begin position="2"/>
        <end position="240"/>
    </location>
</feature>
<evidence type="ECO:0000256" key="1">
    <source>
        <dbReference type="ARBA" id="ARBA00022448"/>
    </source>
</evidence>
<dbReference type="InterPro" id="IPR003593">
    <property type="entry name" value="AAA+_ATPase"/>
</dbReference>
<dbReference type="PROSITE" id="PS50893">
    <property type="entry name" value="ABC_TRANSPORTER_2"/>
    <property type="match status" value="1"/>
</dbReference>
<evidence type="ECO:0000256" key="3">
    <source>
        <dbReference type="ARBA" id="ARBA00022840"/>
    </source>
</evidence>
<dbReference type="GO" id="GO:0098796">
    <property type="term" value="C:membrane protein complex"/>
    <property type="evidence" value="ECO:0007669"/>
    <property type="project" value="UniProtKB-ARBA"/>
</dbReference>
<name>A0A3G1KM23_FORW1</name>
<dbReference type="InterPro" id="IPR017911">
    <property type="entry name" value="MacB-like_ATP-bd"/>
</dbReference>
<evidence type="ECO:0000313" key="5">
    <source>
        <dbReference type="EMBL" id="ATW23449.1"/>
    </source>
</evidence>
<dbReference type="SUPFAM" id="SSF52540">
    <property type="entry name" value="P-loop containing nucleoside triphosphate hydrolases"/>
    <property type="match status" value="1"/>
</dbReference>
<reference evidence="5 6" key="1">
    <citation type="submission" date="2016-10" db="EMBL/GenBank/DDBJ databases">
        <title>Complete Genome Sequence of Peptococcaceae strain DCMF.</title>
        <authorList>
            <person name="Edwards R.J."/>
            <person name="Holland S.I."/>
            <person name="Deshpande N.P."/>
            <person name="Wong Y.K."/>
            <person name="Ertan H."/>
            <person name="Manefield M."/>
            <person name="Russell T.L."/>
            <person name="Lee M.J."/>
        </authorList>
    </citation>
    <scope>NUCLEOTIDE SEQUENCE [LARGE SCALE GENOMIC DNA]</scope>
    <source>
        <strain evidence="5 6">DCMF</strain>
    </source>
</reference>
<dbReference type="GO" id="GO:0005886">
    <property type="term" value="C:plasma membrane"/>
    <property type="evidence" value="ECO:0007669"/>
    <property type="project" value="TreeGrafter"/>
</dbReference>
<keyword evidence="2" id="KW-0547">Nucleotide-binding</keyword>
<keyword evidence="6" id="KW-1185">Reference proteome</keyword>
<gene>
    <name evidence="5" type="ORF">DCMF_00340</name>
</gene>
<dbReference type="SMART" id="SM00382">
    <property type="entry name" value="AAA"/>
    <property type="match status" value="1"/>
</dbReference>
<dbReference type="GO" id="GO:0005524">
    <property type="term" value="F:ATP binding"/>
    <property type="evidence" value="ECO:0007669"/>
    <property type="project" value="UniProtKB-KW"/>
</dbReference>
<proteinExistence type="predicted"/>
<dbReference type="Gene3D" id="3.40.50.300">
    <property type="entry name" value="P-loop containing nucleotide triphosphate hydrolases"/>
    <property type="match status" value="1"/>
</dbReference>
<dbReference type="FunFam" id="3.40.50.300:FF:000032">
    <property type="entry name" value="Export ABC transporter ATP-binding protein"/>
    <property type="match status" value="1"/>
</dbReference>
<evidence type="ECO:0000259" key="4">
    <source>
        <dbReference type="PROSITE" id="PS50893"/>
    </source>
</evidence>
<protein>
    <submittedName>
        <fullName evidence="5">Macrolide ABC transporter ATP-binding protein</fullName>
    </submittedName>
</protein>
<dbReference type="Proteomes" id="UP000323521">
    <property type="component" value="Chromosome"/>
</dbReference>
<keyword evidence="3 5" id="KW-0067">ATP-binding</keyword>
<dbReference type="InterPro" id="IPR015854">
    <property type="entry name" value="ABC_transpr_LolD-like"/>
</dbReference>
<dbReference type="InterPro" id="IPR027417">
    <property type="entry name" value="P-loop_NTPase"/>
</dbReference>
<dbReference type="Pfam" id="PF00005">
    <property type="entry name" value="ABC_tran"/>
    <property type="match status" value="1"/>
</dbReference>